<reference evidence="3 4" key="1">
    <citation type="submission" date="2024-03" db="EMBL/GenBank/DDBJ databases">
        <title>Novel species of the genus Variovorax.</title>
        <authorList>
            <person name="Liu Q."/>
            <person name="Xin Y.-H."/>
        </authorList>
    </citation>
    <scope>NUCLEOTIDE SEQUENCE [LARGE SCALE GENOMIC DNA]</scope>
    <source>
        <strain evidence="3 4">KACC 18899</strain>
    </source>
</reference>
<accession>A0ABU8VCS2</accession>
<dbReference type="InterPro" id="IPR042099">
    <property type="entry name" value="ANL_N_sf"/>
</dbReference>
<dbReference type="SUPFAM" id="SSF56801">
    <property type="entry name" value="Acetyl-CoA synthetase-like"/>
    <property type="match status" value="1"/>
</dbReference>
<dbReference type="PROSITE" id="PS00455">
    <property type="entry name" value="AMP_BINDING"/>
    <property type="match status" value="1"/>
</dbReference>
<dbReference type="InterPro" id="IPR050237">
    <property type="entry name" value="ATP-dep_AMP-bd_enzyme"/>
</dbReference>
<feature type="domain" description="AMP-dependent synthetase/ligase" evidence="1">
    <location>
        <begin position="15"/>
        <end position="367"/>
    </location>
</feature>
<dbReference type="InterPro" id="IPR045851">
    <property type="entry name" value="AMP-bd_C_sf"/>
</dbReference>
<dbReference type="PANTHER" id="PTHR43767">
    <property type="entry name" value="LONG-CHAIN-FATTY-ACID--COA LIGASE"/>
    <property type="match status" value="1"/>
</dbReference>
<evidence type="ECO:0000313" key="3">
    <source>
        <dbReference type="EMBL" id="MEJ8811458.1"/>
    </source>
</evidence>
<dbReference type="EMBL" id="JBBKZU010000004">
    <property type="protein sequence ID" value="MEJ8811458.1"/>
    <property type="molecule type" value="Genomic_DNA"/>
</dbReference>
<proteinExistence type="predicted"/>
<dbReference type="Pfam" id="PF13193">
    <property type="entry name" value="AMP-binding_C"/>
    <property type="match status" value="1"/>
</dbReference>
<dbReference type="Gene3D" id="3.40.50.12780">
    <property type="entry name" value="N-terminal domain of ligase-like"/>
    <property type="match status" value="1"/>
</dbReference>
<dbReference type="Pfam" id="PF00501">
    <property type="entry name" value="AMP-binding"/>
    <property type="match status" value="1"/>
</dbReference>
<gene>
    <name evidence="3" type="ORF">WKW77_10305</name>
</gene>
<evidence type="ECO:0000259" key="2">
    <source>
        <dbReference type="Pfam" id="PF13193"/>
    </source>
</evidence>
<evidence type="ECO:0000259" key="1">
    <source>
        <dbReference type="Pfam" id="PF00501"/>
    </source>
</evidence>
<sequence>MIATQEFDTIARLIRTHAAQAPGRTALVDAADSLDWGSLDALMDRVAASLQRDGLRAGDAIAICASSSVNYAAVFLGALRAGVAVAPLAPGSTPASLARMIEDAGARLLFVDAMAAEAIGPAAPGAIARIALDASDAGTALGGWLMPAGTRPAEVELQPSSPFNIIYSSGTTGEPKGIVQGHGMRWAHVRRGAKYEYGPETVTLLSTPLYSNTTLVVFFPTIAFGGCVVLMPKFDAAAYLKLAERKRVTHTMLVPVQYQRLMARPDFDAHDLSSFRFKFSTSAPFNAALKADVLARWPGGLIEFYGMTEGGGTCILEAHLHPDKLHTVGQPAEGSDIRLVDESGREVPVGEAGEVVGHSAGMMVGYHRQPAKTREVEWFDATGKRFIRTGDVGRFDADGFLTLFDRKKDMIISGGFNIYPSDLETVVRSHPAVADVAVVGVPSEQWGETPVAFVVRREGDVTDTDTLLQWTNAQLGKTQRLARLNLIDELPRSAIGKVLKRELREREIR</sequence>
<name>A0ABU8VCS2_9BURK</name>
<evidence type="ECO:0000313" key="4">
    <source>
        <dbReference type="Proteomes" id="UP001365846"/>
    </source>
</evidence>
<dbReference type="InterPro" id="IPR020845">
    <property type="entry name" value="AMP-binding_CS"/>
</dbReference>
<comment type="caution">
    <text evidence="3">The sequence shown here is derived from an EMBL/GenBank/DDBJ whole genome shotgun (WGS) entry which is preliminary data.</text>
</comment>
<keyword evidence="4" id="KW-1185">Reference proteome</keyword>
<dbReference type="Gene3D" id="3.30.300.30">
    <property type="match status" value="1"/>
</dbReference>
<dbReference type="PANTHER" id="PTHR43767:SF1">
    <property type="entry name" value="NONRIBOSOMAL PEPTIDE SYNTHASE PES1 (EUROFUNG)-RELATED"/>
    <property type="match status" value="1"/>
</dbReference>
<feature type="domain" description="AMP-binding enzyme C-terminal" evidence="2">
    <location>
        <begin position="423"/>
        <end position="497"/>
    </location>
</feature>
<dbReference type="InterPro" id="IPR025110">
    <property type="entry name" value="AMP-bd_C"/>
</dbReference>
<dbReference type="InterPro" id="IPR000873">
    <property type="entry name" value="AMP-dep_synth/lig_dom"/>
</dbReference>
<organism evidence="3 4">
    <name type="scientific">Variovorax ureilyticus</name>
    <dbReference type="NCBI Taxonomy" id="1836198"/>
    <lineage>
        <taxon>Bacteria</taxon>
        <taxon>Pseudomonadati</taxon>
        <taxon>Pseudomonadota</taxon>
        <taxon>Betaproteobacteria</taxon>
        <taxon>Burkholderiales</taxon>
        <taxon>Comamonadaceae</taxon>
        <taxon>Variovorax</taxon>
    </lineage>
</organism>
<dbReference type="Proteomes" id="UP001365846">
    <property type="component" value="Unassembled WGS sequence"/>
</dbReference>
<protein>
    <submittedName>
        <fullName evidence="3">Class I adenylate-forming enzyme family protein</fullName>
    </submittedName>
</protein>
<dbReference type="RefSeq" id="WP_340356756.1">
    <property type="nucleotide sequence ID" value="NZ_JBBKZU010000004.1"/>
</dbReference>